<sequence length="96" mass="9890">ANRQTASYTLVLSDADKLVEMNVGSANNLTVPASVFAAGNQILLAQYGAGQTTIVAGSGMTIRSNGAKLKLNVQYSGATLVFISSSEAYLFGDITA</sequence>
<evidence type="ECO:0000313" key="1">
    <source>
        <dbReference type="EMBL" id="CAB4149205.1"/>
    </source>
</evidence>
<proteinExistence type="predicted"/>
<accession>A0A6J5MQ06</accession>
<feature type="non-terminal residue" evidence="1">
    <location>
        <position position="1"/>
    </location>
</feature>
<name>A0A6J5MQ06_9CAUD</name>
<protein>
    <submittedName>
        <fullName evidence="1">Uncharacterized protein</fullName>
    </submittedName>
</protein>
<gene>
    <name evidence="1" type="ORF">UFOVP528_57</name>
</gene>
<reference evidence="1" key="1">
    <citation type="submission" date="2020-04" db="EMBL/GenBank/DDBJ databases">
        <authorList>
            <person name="Chiriac C."/>
            <person name="Salcher M."/>
            <person name="Ghai R."/>
            <person name="Kavagutti S V."/>
        </authorList>
    </citation>
    <scope>NUCLEOTIDE SEQUENCE</scope>
</reference>
<dbReference type="EMBL" id="LR796508">
    <property type="protein sequence ID" value="CAB4149205.1"/>
    <property type="molecule type" value="Genomic_DNA"/>
</dbReference>
<organism evidence="1">
    <name type="scientific">uncultured Caudovirales phage</name>
    <dbReference type="NCBI Taxonomy" id="2100421"/>
    <lineage>
        <taxon>Viruses</taxon>
        <taxon>Duplodnaviria</taxon>
        <taxon>Heunggongvirae</taxon>
        <taxon>Uroviricota</taxon>
        <taxon>Caudoviricetes</taxon>
        <taxon>Peduoviridae</taxon>
        <taxon>Maltschvirus</taxon>
        <taxon>Maltschvirus maltsch</taxon>
    </lineage>
</organism>